<dbReference type="PANTHER" id="PTHR48081:SF33">
    <property type="entry name" value="KYNURENINE FORMAMIDASE"/>
    <property type="match status" value="1"/>
</dbReference>
<dbReference type="EC" id="3.5.1.9" evidence="3"/>
<organism evidence="3 4">
    <name type="scientific">Deinococcus humi</name>
    <dbReference type="NCBI Taxonomy" id="662880"/>
    <lineage>
        <taxon>Bacteria</taxon>
        <taxon>Thermotogati</taxon>
        <taxon>Deinococcota</taxon>
        <taxon>Deinococci</taxon>
        <taxon>Deinococcales</taxon>
        <taxon>Deinococcaceae</taxon>
        <taxon>Deinococcus</taxon>
    </lineage>
</organism>
<feature type="domain" description="AB hydrolase-1" evidence="2">
    <location>
        <begin position="71"/>
        <end position="239"/>
    </location>
</feature>
<gene>
    <name evidence="3" type="ORF">HNQ08_002141</name>
</gene>
<evidence type="ECO:0000256" key="1">
    <source>
        <dbReference type="ARBA" id="ARBA00022801"/>
    </source>
</evidence>
<dbReference type="PANTHER" id="PTHR48081">
    <property type="entry name" value="AB HYDROLASE SUPERFAMILY PROTEIN C4A8.06C"/>
    <property type="match status" value="1"/>
</dbReference>
<accession>A0A7W8NFS3</accession>
<proteinExistence type="predicted"/>
<comment type="caution">
    <text evidence="3">The sequence shown here is derived from an EMBL/GenBank/DDBJ whole genome shotgun (WGS) entry which is preliminary data.</text>
</comment>
<dbReference type="Gene3D" id="3.40.50.1820">
    <property type="entry name" value="alpha/beta hydrolase"/>
    <property type="match status" value="1"/>
</dbReference>
<protein>
    <submittedName>
        <fullName evidence="3">Arylformamidase</fullName>
        <ecNumber evidence="3">3.5.1.9</ecNumber>
    </submittedName>
</protein>
<evidence type="ECO:0000313" key="3">
    <source>
        <dbReference type="EMBL" id="MBB5363043.1"/>
    </source>
</evidence>
<sequence>MTQPQSLFDVAINGEYMPSRRVPHADIIVAAWQRDSAAVREERLPAELAYGAGEHERLDVFAPEGAARATLLFIHGGYWQAFYKDTFSYLAPPLLGAGLRVGVMSYDLTPTVTLARIVGQARRATAFVGARYPGPLIVAGHSAGAHLAAMVHATDWAAEGLPGVTLTGGIGVSGLYDLGPLRRTELQPVLRLSETEARALSPAFLRPTSAAPFTVAVGEDESPSFLWQSQQLADAWPGVASSVRQLPGRHHFDAPDELLGLALEMLG</sequence>
<evidence type="ECO:0000259" key="2">
    <source>
        <dbReference type="Pfam" id="PF12697"/>
    </source>
</evidence>
<dbReference type="RefSeq" id="WP_184131182.1">
    <property type="nucleotide sequence ID" value="NZ_JACHFL010000004.1"/>
</dbReference>
<dbReference type="SUPFAM" id="SSF53474">
    <property type="entry name" value="alpha/beta-Hydrolases"/>
    <property type="match status" value="1"/>
</dbReference>
<keyword evidence="1 3" id="KW-0378">Hydrolase</keyword>
<dbReference type="AlphaFoldDB" id="A0A7W8NFS3"/>
<dbReference type="InterPro" id="IPR029058">
    <property type="entry name" value="AB_hydrolase_fold"/>
</dbReference>
<dbReference type="EMBL" id="JACHFL010000004">
    <property type="protein sequence ID" value="MBB5363043.1"/>
    <property type="molecule type" value="Genomic_DNA"/>
</dbReference>
<dbReference type="GO" id="GO:0004061">
    <property type="term" value="F:arylformamidase activity"/>
    <property type="evidence" value="ECO:0007669"/>
    <property type="project" value="UniProtKB-EC"/>
</dbReference>
<dbReference type="InterPro" id="IPR000073">
    <property type="entry name" value="AB_hydrolase_1"/>
</dbReference>
<name>A0A7W8NFS3_9DEIO</name>
<dbReference type="InterPro" id="IPR050300">
    <property type="entry name" value="GDXG_lipolytic_enzyme"/>
</dbReference>
<dbReference type="Proteomes" id="UP000552709">
    <property type="component" value="Unassembled WGS sequence"/>
</dbReference>
<keyword evidence="4" id="KW-1185">Reference proteome</keyword>
<dbReference type="Pfam" id="PF12697">
    <property type="entry name" value="Abhydrolase_6"/>
    <property type="match status" value="1"/>
</dbReference>
<evidence type="ECO:0000313" key="4">
    <source>
        <dbReference type="Proteomes" id="UP000552709"/>
    </source>
</evidence>
<reference evidence="3 4" key="1">
    <citation type="submission" date="2020-08" db="EMBL/GenBank/DDBJ databases">
        <title>Genomic Encyclopedia of Type Strains, Phase IV (KMG-IV): sequencing the most valuable type-strain genomes for metagenomic binning, comparative biology and taxonomic classification.</title>
        <authorList>
            <person name="Goeker M."/>
        </authorList>
    </citation>
    <scope>NUCLEOTIDE SEQUENCE [LARGE SCALE GENOMIC DNA]</scope>
    <source>
        <strain evidence="3 4">DSM 27939</strain>
    </source>
</reference>